<protein>
    <submittedName>
        <fullName evidence="1">Uncharacterized protein</fullName>
    </submittedName>
</protein>
<name>A0ABV6DE44_9BACL</name>
<accession>A0ABV6DE44</accession>
<gene>
    <name evidence="1" type="ORF">ACFFK0_00245</name>
</gene>
<proteinExistence type="predicted"/>
<comment type="caution">
    <text evidence="1">The sequence shown here is derived from an EMBL/GenBank/DDBJ whole genome shotgun (WGS) entry which is preliminary data.</text>
</comment>
<dbReference type="Proteomes" id="UP001589776">
    <property type="component" value="Unassembled WGS sequence"/>
</dbReference>
<evidence type="ECO:0000313" key="2">
    <source>
        <dbReference type="Proteomes" id="UP001589776"/>
    </source>
</evidence>
<evidence type="ECO:0000313" key="1">
    <source>
        <dbReference type="EMBL" id="MFC0210890.1"/>
    </source>
</evidence>
<reference evidence="1 2" key="1">
    <citation type="submission" date="2024-09" db="EMBL/GenBank/DDBJ databases">
        <authorList>
            <person name="Sun Q."/>
            <person name="Mori K."/>
        </authorList>
    </citation>
    <scope>NUCLEOTIDE SEQUENCE [LARGE SCALE GENOMIC DNA]</scope>
    <source>
        <strain evidence="1 2">CCM 7759</strain>
    </source>
</reference>
<organism evidence="1 2">
    <name type="scientific">Paenibacillus chartarius</name>
    <dbReference type="NCBI Taxonomy" id="747481"/>
    <lineage>
        <taxon>Bacteria</taxon>
        <taxon>Bacillati</taxon>
        <taxon>Bacillota</taxon>
        <taxon>Bacilli</taxon>
        <taxon>Bacillales</taxon>
        <taxon>Paenibacillaceae</taxon>
        <taxon>Paenibacillus</taxon>
    </lineage>
</organism>
<sequence length="153" mass="16895">MSKTDSAANPIKLSQWDALILESAKSIVPSGEELLHRVRTGTLPADESKFKFDYTRLTELHAEDPAAFEQALHRGYRIKYNTLRGIASWIQLALGQEAVLQAEPGNESIVAALTEEEYGRLTAVLSSGWLVRSEPALTAEGRSVYLIEPLVRS</sequence>
<dbReference type="EMBL" id="JBHLWN010000001">
    <property type="protein sequence ID" value="MFC0210890.1"/>
    <property type="molecule type" value="Genomic_DNA"/>
</dbReference>
<keyword evidence="2" id="KW-1185">Reference proteome</keyword>
<dbReference type="RefSeq" id="WP_377467434.1">
    <property type="nucleotide sequence ID" value="NZ_JBHLWN010000001.1"/>
</dbReference>